<name>A0A401GNB0_9APHY</name>
<dbReference type="AlphaFoldDB" id="A0A401GNB0"/>
<proteinExistence type="predicted"/>
<dbReference type="OrthoDB" id="4951845at2759"/>
<evidence type="ECO:0000313" key="2">
    <source>
        <dbReference type="EMBL" id="GBE83705.1"/>
    </source>
</evidence>
<feature type="domain" description="GST N-terminal" evidence="1">
    <location>
        <begin position="87"/>
        <end position="178"/>
    </location>
</feature>
<dbReference type="GeneID" id="38780622"/>
<keyword evidence="3" id="KW-1185">Reference proteome</keyword>
<sequence length="328" mass="37577">MNGRTRPLPSVVREFDCTGGTIIAYGHDTYTEPLRTDTTDYYQNPLDMDGVSHCSRDVTMTRATIERDPDLYRHRSMSNVITLYDIPSRDIKDNAWSPNTWKTRFSLNYKGLPYKTVWVEYPDIARVCQEIGAEPTSTSEYDTPKYTLPVIYDPSTKTVLAESAKIARYLDETYPDTPVLIPRGSSALHAAFQYAFAQMVSQPALPLMLPATNNILNPSSEAFYRRTRESWFGKLEDWSPPGPIREKHWEELRAALARVAGWMALDDEDKPFFMGDTICYADITIASILVWMKRVLGPKSQEWARVKTWDGGKWGSFMQAFDKYEMVL</sequence>
<gene>
    <name evidence="2" type="ORF">SCP_0507610</name>
</gene>
<accession>A0A401GNB0</accession>
<dbReference type="PANTHER" id="PTHR43968">
    <property type="match status" value="1"/>
</dbReference>
<dbReference type="InterPro" id="IPR036249">
    <property type="entry name" value="Thioredoxin-like_sf"/>
</dbReference>
<comment type="caution">
    <text evidence="2">The sequence shown here is derived from an EMBL/GenBank/DDBJ whole genome shotgun (WGS) entry which is preliminary data.</text>
</comment>
<dbReference type="Pfam" id="PF13409">
    <property type="entry name" value="GST_N_2"/>
    <property type="match status" value="1"/>
</dbReference>
<dbReference type="SUPFAM" id="SSF52833">
    <property type="entry name" value="Thioredoxin-like"/>
    <property type="match status" value="1"/>
</dbReference>
<evidence type="ECO:0000259" key="1">
    <source>
        <dbReference type="PROSITE" id="PS50404"/>
    </source>
</evidence>
<dbReference type="Gene3D" id="1.20.1050.10">
    <property type="match status" value="1"/>
</dbReference>
<dbReference type="Pfam" id="PF22041">
    <property type="entry name" value="GST_C_7"/>
    <property type="match status" value="1"/>
</dbReference>
<protein>
    <submittedName>
        <fullName evidence="2">Glutathione S-transferase-like protein</fullName>
    </submittedName>
</protein>
<dbReference type="CDD" id="cd03038">
    <property type="entry name" value="GST_N_etherase_LigE"/>
    <property type="match status" value="1"/>
</dbReference>
<dbReference type="GO" id="GO:0016740">
    <property type="term" value="F:transferase activity"/>
    <property type="evidence" value="ECO:0007669"/>
    <property type="project" value="UniProtKB-KW"/>
</dbReference>
<dbReference type="InParanoid" id="A0A401GNB0"/>
<organism evidence="2 3">
    <name type="scientific">Sparassis crispa</name>
    <dbReference type="NCBI Taxonomy" id="139825"/>
    <lineage>
        <taxon>Eukaryota</taxon>
        <taxon>Fungi</taxon>
        <taxon>Dikarya</taxon>
        <taxon>Basidiomycota</taxon>
        <taxon>Agaricomycotina</taxon>
        <taxon>Agaricomycetes</taxon>
        <taxon>Polyporales</taxon>
        <taxon>Sparassidaceae</taxon>
        <taxon>Sparassis</taxon>
    </lineage>
</organism>
<dbReference type="InterPro" id="IPR036282">
    <property type="entry name" value="Glutathione-S-Trfase_C_sf"/>
</dbReference>
<dbReference type="GO" id="GO:0005737">
    <property type="term" value="C:cytoplasm"/>
    <property type="evidence" value="ECO:0007669"/>
    <property type="project" value="TreeGrafter"/>
</dbReference>
<dbReference type="Gene3D" id="3.40.30.10">
    <property type="entry name" value="Glutaredoxin"/>
    <property type="match status" value="1"/>
</dbReference>
<dbReference type="Proteomes" id="UP000287166">
    <property type="component" value="Unassembled WGS sequence"/>
</dbReference>
<dbReference type="InterPro" id="IPR054416">
    <property type="entry name" value="GST_UstS-like_C"/>
</dbReference>
<reference evidence="2 3" key="1">
    <citation type="journal article" date="2018" name="Sci. Rep.">
        <title>Genome sequence of the cauliflower mushroom Sparassis crispa (Hanabiratake) and its association with beneficial usage.</title>
        <authorList>
            <person name="Kiyama R."/>
            <person name="Furutani Y."/>
            <person name="Kawaguchi K."/>
            <person name="Nakanishi T."/>
        </authorList>
    </citation>
    <scope>NUCLEOTIDE SEQUENCE [LARGE SCALE GENOMIC DNA]</scope>
</reference>
<dbReference type="PROSITE" id="PS50404">
    <property type="entry name" value="GST_NTER"/>
    <property type="match status" value="1"/>
</dbReference>
<evidence type="ECO:0000313" key="3">
    <source>
        <dbReference type="Proteomes" id="UP000287166"/>
    </source>
</evidence>
<keyword evidence="2" id="KW-0808">Transferase</keyword>
<dbReference type="EMBL" id="BFAD01000005">
    <property type="protein sequence ID" value="GBE83705.1"/>
    <property type="molecule type" value="Genomic_DNA"/>
</dbReference>
<dbReference type="InterPro" id="IPR050983">
    <property type="entry name" value="GST_Omega/HSP26"/>
</dbReference>
<dbReference type="SUPFAM" id="SSF47616">
    <property type="entry name" value="GST C-terminal domain-like"/>
    <property type="match status" value="1"/>
</dbReference>
<dbReference type="PANTHER" id="PTHR43968:SF6">
    <property type="entry name" value="GLUTATHIONE S-TRANSFERASE OMEGA"/>
    <property type="match status" value="1"/>
</dbReference>
<dbReference type="InterPro" id="IPR004045">
    <property type="entry name" value="Glutathione_S-Trfase_N"/>
</dbReference>
<dbReference type="RefSeq" id="XP_027614618.1">
    <property type="nucleotide sequence ID" value="XM_027758817.1"/>
</dbReference>